<gene>
    <name evidence="1" type="ORF">PSON_ATCC_30995.1.T0120039</name>
</gene>
<dbReference type="AlphaFoldDB" id="A0A8S1KS98"/>
<dbReference type="OrthoDB" id="299052at2759"/>
<comment type="caution">
    <text evidence="1">The sequence shown here is derived from an EMBL/GenBank/DDBJ whole genome shotgun (WGS) entry which is preliminary data.</text>
</comment>
<reference evidence="1" key="1">
    <citation type="submission" date="2021-01" db="EMBL/GenBank/DDBJ databases">
        <authorList>
            <consortium name="Genoscope - CEA"/>
            <person name="William W."/>
        </authorList>
    </citation>
    <scope>NUCLEOTIDE SEQUENCE</scope>
</reference>
<protein>
    <submittedName>
        <fullName evidence="1">Uncharacterized protein</fullName>
    </submittedName>
</protein>
<dbReference type="Proteomes" id="UP000692954">
    <property type="component" value="Unassembled WGS sequence"/>
</dbReference>
<sequence length="1106" mass="130641">MKCQTIYIPTKVVINQFHSMRSMDGEQKIIPQKMILDSIKQKLKVPIKFPDRKKGEKFLSCVKEKVEQQKKEHQVKLNEEDEYKRMTNITRGCQQLAQQLPFYESFNNSNLIRQQEPVRLLLNIMMERFQNLEFLNCLHKGLSELSLLQEQKTMLSCRSAGRRRKSQQKYQNLILGIQIEQRLAKNVIESLVISKQFGVTYLKPLFLLVSKLKQSLESRCGIFISFLYNTRDQQVMKLLVDIFQDCKNEIFGVCTWVNRIEDQFDQYFYQNQILRSSNSIQVDIEQHGDQSDSSESSIEIDPNEEIQKWICQDETPLVNEKLDYFRSPECVEFILKYIFDPNYFSTIHEWSYHYSDLKIKHNYKSRKLDQTQEIDQLSLIRSMKTLKLLMNENNYTLINKLVPQFIIKLFHCIYDALNDKDKNVDLNQITQLLDFLLQTNRRQSILLIIELNLMFQFVSLMYNENIETLVQKIIMDEYDMGNYVFEQFWLYLECTNWIQYFLFMSLKIKVDTFKANKNNQSDKTVNITGLLKSQVNFDRFSNNNEIDLIEKKKLTDFLGQMQPGKNYIQQFGMNQLNWHLNQDIREYLYASEIEGKDIDNFRLFISERQKYQSTVQILLRDKHFIQQGMRNDTLHIRPNSRRKIKETLQIKDFTNHQIAQTIKQLPRLTIGNQELSKWIQPSKISSQVSISQIPSKSPKLYPIRTEQSVDISSFYEGFSSGRLRGLYPSPKIQIQSSSFERKAIIYTSDISLLPSCISIMKILVQSVFQNMAHLTQTDKRQQQRFKIEQDFILPQFFNKDILTQIFRVYLYDIINNDNSISQISCECGIIINEIFLNCKQHSELHSYKKILKDCFYEIGDYICKVIVKLHDDSSSKFKRFLLITTLQEGLMLFGEKQDTPKNVFSLMNETMLHLLIVWFFDSDQSNLYQQTFVKLFSIIFSRGPSYLLGNILFKLGLISSLHNAYFNFFVNSIKFTNGVESLFYYVSILIYAIQKSINLRKIQSILNNLEPLNSWKSLRDIQIDNNSLFVQQIELIIMDNDGRTPRQLLKKKTITIQNKNIIQGRRSQITMLTSHKFSMQQTATNLVNLIKVKDKLLLNQKKSINF</sequence>
<keyword evidence="2" id="KW-1185">Reference proteome</keyword>
<proteinExistence type="predicted"/>
<accession>A0A8S1KS98</accession>
<evidence type="ECO:0000313" key="1">
    <source>
        <dbReference type="EMBL" id="CAD8058118.1"/>
    </source>
</evidence>
<evidence type="ECO:0000313" key="2">
    <source>
        <dbReference type="Proteomes" id="UP000692954"/>
    </source>
</evidence>
<dbReference type="EMBL" id="CAJJDN010000012">
    <property type="protein sequence ID" value="CAD8058118.1"/>
    <property type="molecule type" value="Genomic_DNA"/>
</dbReference>
<organism evidence="1 2">
    <name type="scientific">Paramecium sonneborni</name>
    <dbReference type="NCBI Taxonomy" id="65129"/>
    <lineage>
        <taxon>Eukaryota</taxon>
        <taxon>Sar</taxon>
        <taxon>Alveolata</taxon>
        <taxon>Ciliophora</taxon>
        <taxon>Intramacronucleata</taxon>
        <taxon>Oligohymenophorea</taxon>
        <taxon>Peniculida</taxon>
        <taxon>Parameciidae</taxon>
        <taxon>Paramecium</taxon>
    </lineage>
</organism>
<name>A0A8S1KS98_9CILI</name>